<dbReference type="InterPro" id="IPR008978">
    <property type="entry name" value="HSP20-like_chaperone"/>
</dbReference>
<dbReference type="GeneID" id="107491454"/>
<dbReference type="Proteomes" id="UP000515211">
    <property type="component" value="Chromosome 5"/>
</dbReference>
<gene>
    <name evidence="6" type="primary">LOC107491454</name>
</gene>
<organism evidence="5 6">
    <name type="scientific">Arachis duranensis</name>
    <name type="common">Wild peanut</name>
    <dbReference type="NCBI Taxonomy" id="130453"/>
    <lineage>
        <taxon>Eukaryota</taxon>
        <taxon>Viridiplantae</taxon>
        <taxon>Streptophyta</taxon>
        <taxon>Embryophyta</taxon>
        <taxon>Tracheophyta</taxon>
        <taxon>Spermatophyta</taxon>
        <taxon>Magnoliopsida</taxon>
        <taxon>eudicotyledons</taxon>
        <taxon>Gunneridae</taxon>
        <taxon>Pentapetalae</taxon>
        <taxon>rosids</taxon>
        <taxon>fabids</taxon>
        <taxon>Fabales</taxon>
        <taxon>Fabaceae</taxon>
        <taxon>Papilionoideae</taxon>
        <taxon>50 kb inversion clade</taxon>
        <taxon>dalbergioids sensu lato</taxon>
        <taxon>Dalbergieae</taxon>
        <taxon>Pterocarpus clade</taxon>
        <taxon>Arachis</taxon>
    </lineage>
</organism>
<evidence type="ECO:0000313" key="5">
    <source>
        <dbReference type="Proteomes" id="UP000515211"/>
    </source>
</evidence>
<sequence>MDWIGSYRGLGGQRGGDEWRDPFYASPFTGLWDPSNNYYGGGDQTSALSHAHHSYSYMKDKEGAAIGCVIGISAMVSRMRKEDLKVQVEDCNVLQISGERVKETEDTNDKWHRVECRRGSFTRRFRLPENANLDNVDCTLRDGVLTVNVPKKVESESQQNKNVRQIHVA</sequence>
<keyword evidence="1 6" id="KW-0346">Stress response</keyword>
<evidence type="ECO:0000256" key="3">
    <source>
        <dbReference type="RuleBase" id="RU003616"/>
    </source>
</evidence>
<dbReference type="InterPro" id="IPR031107">
    <property type="entry name" value="Small_HSP"/>
</dbReference>
<evidence type="ECO:0000259" key="4">
    <source>
        <dbReference type="PROSITE" id="PS01031"/>
    </source>
</evidence>
<dbReference type="Pfam" id="PF00011">
    <property type="entry name" value="HSP20"/>
    <property type="match status" value="1"/>
</dbReference>
<dbReference type="RefSeq" id="XP_052117849.1">
    <property type="nucleotide sequence ID" value="XM_052261889.1"/>
</dbReference>
<proteinExistence type="inferred from homology"/>
<dbReference type="PANTHER" id="PTHR11527">
    <property type="entry name" value="HEAT-SHOCK PROTEIN 20 FAMILY MEMBER"/>
    <property type="match status" value="1"/>
</dbReference>
<protein>
    <submittedName>
        <fullName evidence="6">16.9 kDa class I heat shock protein 2</fullName>
    </submittedName>
</protein>
<reference evidence="6" key="2">
    <citation type="submission" date="2025-08" db="UniProtKB">
        <authorList>
            <consortium name="RefSeq"/>
        </authorList>
    </citation>
    <scope>IDENTIFICATION</scope>
    <source>
        <tissue evidence="6">Whole plant</tissue>
    </source>
</reference>
<dbReference type="AlphaFoldDB" id="A0A9C6TVL5"/>
<accession>A0A9C6TVL5</accession>
<feature type="domain" description="SHSP" evidence="4">
    <location>
        <begin position="52"/>
        <end position="169"/>
    </location>
</feature>
<keyword evidence="5" id="KW-1185">Reference proteome</keyword>
<evidence type="ECO:0000256" key="2">
    <source>
        <dbReference type="PROSITE-ProRule" id="PRU00285"/>
    </source>
</evidence>
<dbReference type="InterPro" id="IPR002068">
    <property type="entry name" value="A-crystallin/Hsp20_dom"/>
</dbReference>
<dbReference type="PROSITE" id="PS01031">
    <property type="entry name" value="SHSP"/>
    <property type="match status" value="1"/>
</dbReference>
<dbReference type="KEGG" id="adu:107491454"/>
<reference evidence="5" key="1">
    <citation type="journal article" date="2016" name="Nat. Genet.">
        <title>The genome sequences of Arachis duranensis and Arachis ipaensis, the diploid ancestors of cultivated peanut.</title>
        <authorList>
            <person name="Bertioli D.J."/>
            <person name="Cannon S.B."/>
            <person name="Froenicke L."/>
            <person name="Huang G."/>
            <person name="Farmer A.D."/>
            <person name="Cannon E.K."/>
            <person name="Liu X."/>
            <person name="Gao D."/>
            <person name="Clevenger J."/>
            <person name="Dash S."/>
            <person name="Ren L."/>
            <person name="Moretzsohn M.C."/>
            <person name="Shirasawa K."/>
            <person name="Huang W."/>
            <person name="Vidigal B."/>
            <person name="Abernathy B."/>
            <person name="Chu Y."/>
            <person name="Niederhuth C.E."/>
            <person name="Umale P."/>
            <person name="Araujo A.C."/>
            <person name="Kozik A."/>
            <person name="Kim K.D."/>
            <person name="Burow M.D."/>
            <person name="Varshney R.K."/>
            <person name="Wang X."/>
            <person name="Zhang X."/>
            <person name="Barkley N."/>
            <person name="Guimaraes P.M."/>
            <person name="Isobe S."/>
            <person name="Guo B."/>
            <person name="Liao B."/>
            <person name="Stalker H.T."/>
            <person name="Schmitz R.J."/>
            <person name="Scheffler B.E."/>
            <person name="Leal-Bertioli S.C."/>
            <person name="Xun X."/>
            <person name="Jackson S.A."/>
            <person name="Michelmore R."/>
            <person name="Ozias-Akins P."/>
        </authorList>
    </citation>
    <scope>NUCLEOTIDE SEQUENCE [LARGE SCALE GENOMIC DNA]</scope>
    <source>
        <strain evidence="5">cv. V14167</strain>
    </source>
</reference>
<dbReference type="SUPFAM" id="SSF49764">
    <property type="entry name" value="HSP20-like chaperones"/>
    <property type="match status" value="1"/>
</dbReference>
<evidence type="ECO:0000313" key="6">
    <source>
        <dbReference type="RefSeq" id="XP_052117849.1"/>
    </source>
</evidence>
<name>A0A9C6TVL5_ARADU</name>
<comment type="similarity">
    <text evidence="2 3">Belongs to the small heat shock protein (HSP20) family.</text>
</comment>
<evidence type="ECO:0000256" key="1">
    <source>
        <dbReference type="ARBA" id="ARBA00023016"/>
    </source>
</evidence>
<dbReference type="Gene3D" id="2.60.40.790">
    <property type="match status" value="1"/>
</dbReference>